<feature type="domain" description="Sin" evidence="1">
    <location>
        <begin position="1"/>
        <end position="39"/>
    </location>
</feature>
<accession>A0ABY8IWW5</accession>
<dbReference type="RefSeq" id="WP_283075834.1">
    <property type="nucleotide sequence ID" value="NZ_CP121671.1"/>
</dbReference>
<dbReference type="Proteomes" id="UP001221597">
    <property type="component" value="Chromosome"/>
</dbReference>
<dbReference type="Pfam" id="PF08671">
    <property type="entry name" value="SinI"/>
    <property type="match status" value="1"/>
</dbReference>
<dbReference type="InterPro" id="IPR010981">
    <property type="entry name" value="SinR/SinI_dimer_dom"/>
</dbReference>
<proteinExistence type="predicted"/>
<evidence type="ECO:0000259" key="1">
    <source>
        <dbReference type="PROSITE" id="PS51500"/>
    </source>
</evidence>
<organism evidence="2 3">
    <name type="scientific">Halobacillus naozhouensis</name>
    <dbReference type="NCBI Taxonomy" id="554880"/>
    <lineage>
        <taxon>Bacteria</taxon>
        <taxon>Bacillati</taxon>
        <taxon>Bacillota</taxon>
        <taxon>Bacilli</taxon>
        <taxon>Bacillales</taxon>
        <taxon>Bacillaceae</taxon>
        <taxon>Halobacillus</taxon>
    </lineage>
</organism>
<reference evidence="2 3" key="1">
    <citation type="submission" date="2023-04" db="EMBL/GenBank/DDBJ databases">
        <title>Genome sequence of Halobacillus naozhouensis KACC 21980.</title>
        <authorList>
            <person name="Kim S."/>
            <person name="Heo J."/>
            <person name="Kwon S.-W."/>
        </authorList>
    </citation>
    <scope>NUCLEOTIDE SEQUENCE [LARGE SCALE GENOMIC DNA]</scope>
    <source>
        <strain evidence="2 3">KCTC 13234</strain>
    </source>
</reference>
<sequence>MAESKVQAQLDQEWIELIEEAKHLGLSIEEIKQFISGERA</sequence>
<evidence type="ECO:0000313" key="3">
    <source>
        <dbReference type="Proteomes" id="UP001221597"/>
    </source>
</evidence>
<dbReference type="EMBL" id="CP121671">
    <property type="protein sequence ID" value="WFT73827.1"/>
    <property type="molecule type" value="Genomic_DNA"/>
</dbReference>
<keyword evidence="3" id="KW-1185">Reference proteome</keyword>
<dbReference type="SUPFAM" id="SSF47406">
    <property type="entry name" value="SinR repressor dimerisation domain-like"/>
    <property type="match status" value="1"/>
</dbReference>
<protein>
    <submittedName>
        <fullName evidence="2">Anti-repressor SinI family protein</fullName>
    </submittedName>
</protein>
<dbReference type="PROSITE" id="PS51500">
    <property type="entry name" value="SIN"/>
    <property type="match status" value="1"/>
</dbReference>
<evidence type="ECO:0000313" key="2">
    <source>
        <dbReference type="EMBL" id="WFT73827.1"/>
    </source>
</evidence>
<dbReference type="InterPro" id="IPR036281">
    <property type="entry name" value="SinR/SinI_dimer_dom_sf"/>
</dbReference>
<name>A0ABY8IWW5_9BACI</name>
<gene>
    <name evidence="2" type="ORF">P9989_15830</name>
</gene>